<dbReference type="InterPro" id="IPR036365">
    <property type="entry name" value="PGBD-like_sf"/>
</dbReference>
<dbReference type="SUPFAM" id="SSF54001">
    <property type="entry name" value="Cysteine proteinases"/>
    <property type="match status" value="1"/>
</dbReference>
<dbReference type="InterPro" id="IPR018337">
    <property type="entry name" value="Cell_wall/Cho-bd_repeat"/>
</dbReference>
<evidence type="ECO:0000256" key="2">
    <source>
        <dbReference type="ARBA" id="ARBA00022670"/>
    </source>
</evidence>
<evidence type="ECO:0000313" key="9">
    <source>
        <dbReference type="EMBL" id="UQF78958.1"/>
    </source>
</evidence>
<feature type="chain" id="PRO_5038717701" evidence="7">
    <location>
        <begin position="38"/>
        <end position="659"/>
    </location>
</feature>
<protein>
    <submittedName>
        <fullName evidence="9">NlpC/P60 family protein</fullName>
    </submittedName>
</protein>
<dbReference type="KEGG" id="agh:M3I41_04900"/>
<feature type="domain" description="NlpC/P60" evidence="8">
    <location>
        <begin position="520"/>
        <end position="658"/>
    </location>
</feature>
<dbReference type="Pfam" id="PF19127">
    <property type="entry name" value="Choline_bind_3"/>
    <property type="match status" value="1"/>
</dbReference>
<feature type="compositionally biased region" description="Low complexity" evidence="6">
    <location>
        <begin position="54"/>
        <end position="95"/>
    </location>
</feature>
<keyword evidence="3" id="KW-0677">Repeat</keyword>
<evidence type="ECO:0000256" key="5">
    <source>
        <dbReference type="ARBA" id="ARBA00022807"/>
    </source>
</evidence>
<evidence type="ECO:0000256" key="4">
    <source>
        <dbReference type="ARBA" id="ARBA00022801"/>
    </source>
</evidence>
<dbReference type="SUPFAM" id="SSF69360">
    <property type="entry name" value="Cell wall binding repeat"/>
    <property type="match status" value="2"/>
</dbReference>
<sequence length="659" mass="71358">MKSDFYRHRRWCIALSLALSMGAAGGLTTVSATPAQAANVGTTAHQPLAPALGQETSQPSSGETSPTTPSAEPTTPAASPSQPAAPAPSESADPDQPSPGQPSPGQPSPGQPNPGQPNPGQPADPSQPTDPSQPADPQPNPIQQPSTSPSAPATSATPTGPATKSPNSAAVTPPRTDVPSIPDADPKGYWLKDSKGWWWRNSDGTWPKSQWLRVKGTVYYFKADGYLASGWLKLDKDWYFLAGSGARVTGWINVGGRRYYLDPASGVMVQGQINLSGKYYYFYGLTGDMATGWTKHNGVWHYYDKSTGAAILGWLKDGGKWYYLDPSTTVMHVGPLKVGGKEYFMQSSGAAFVGWLKVGDSWHLYGSDGARVTSGWAKDGSDWYYFNPATGNYVTGNTVINGTTYRFLPSGKWIGYTAPGGYLQPSQSITSLGSQTNTLTYGMNGVKVRIVQQRLGLWYSTKLASVDGAFQTAVRSFQRRMGLSQTGVVDKATWDAMQTGYSWYVDQYQAAPVSISATRSERIEAMIGYAYNQRGSSYTWGGAGPYGLGYDCSGLTLQALYHAGMDPQPINVVKHGWPSYRTSQELYKYSKFQHVPLSARQRGDLIFYTTDGVVTHVAIYLGDDQVIHTDWMGRPARIEHITVSYGWGNIASQVVRPFP</sequence>
<gene>
    <name evidence="9" type="ORF">M3I41_04900</name>
</gene>
<dbReference type="InterPro" id="IPR036366">
    <property type="entry name" value="PGBDSf"/>
</dbReference>
<evidence type="ECO:0000256" key="1">
    <source>
        <dbReference type="ARBA" id="ARBA00007074"/>
    </source>
</evidence>
<dbReference type="GO" id="GO:0006508">
    <property type="term" value="P:proteolysis"/>
    <property type="evidence" value="ECO:0007669"/>
    <property type="project" value="UniProtKB-KW"/>
</dbReference>
<name>A0A9E7APH4_9ACTO</name>
<dbReference type="EMBL" id="CP097095">
    <property type="protein sequence ID" value="UQF78958.1"/>
    <property type="molecule type" value="Genomic_DNA"/>
</dbReference>
<dbReference type="PROSITE" id="PS51935">
    <property type="entry name" value="NLPC_P60"/>
    <property type="match status" value="1"/>
</dbReference>
<dbReference type="InterPro" id="IPR002477">
    <property type="entry name" value="Peptidoglycan-bd-like"/>
</dbReference>
<dbReference type="Gene3D" id="1.10.101.10">
    <property type="entry name" value="PGBD-like superfamily/PGBD"/>
    <property type="match status" value="1"/>
</dbReference>
<feature type="compositionally biased region" description="Low complexity" evidence="6">
    <location>
        <begin position="145"/>
        <end position="166"/>
    </location>
</feature>
<evidence type="ECO:0000313" key="10">
    <source>
        <dbReference type="Proteomes" id="UP000830236"/>
    </source>
</evidence>
<dbReference type="PANTHER" id="PTHR47359:SF3">
    <property type="entry name" value="NLP_P60 DOMAIN-CONTAINING PROTEIN-RELATED"/>
    <property type="match status" value="1"/>
</dbReference>
<dbReference type="Pfam" id="PF01471">
    <property type="entry name" value="PG_binding_1"/>
    <property type="match status" value="1"/>
</dbReference>
<keyword evidence="2" id="KW-0645">Protease</keyword>
<evidence type="ECO:0000256" key="7">
    <source>
        <dbReference type="SAM" id="SignalP"/>
    </source>
</evidence>
<evidence type="ECO:0000256" key="6">
    <source>
        <dbReference type="SAM" id="MobiDB-lite"/>
    </source>
</evidence>
<dbReference type="Pfam" id="PF01473">
    <property type="entry name" value="Choline_bind_1"/>
    <property type="match status" value="4"/>
</dbReference>
<dbReference type="InterPro" id="IPR038765">
    <property type="entry name" value="Papain-like_cys_pep_sf"/>
</dbReference>
<keyword evidence="7" id="KW-0732">Signal</keyword>
<dbReference type="InterPro" id="IPR051794">
    <property type="entry name" value="PG_Endopeptidase_C40"/>
</dbReference>
<keyword evidence="4" id="KW-0378">Hydrolase</keyword>
<feature type="signal peptide" evidence="7">
    <location>
        <begin position="1"/>
        <end position="37"/>
    </location>
</feature>
<dbReference type="SUPFAM" id="SSF47090">
    <property type="entry name" value="PGBD-like"/>
    <property type="match status" value="1"/>
</dbReference>
<accession>A0A9E7APH4</accession>
<dbReference type="GO" id="GO:0008234">
    <property type="term" value="F:cysteine-type peptidase activity"/>
    <property type="evidence" value="ECO:0007669"/>
    <property type="project" value="UniProtKB-KW"/>
</dbReference>
<evidence type="ECO:0000259" key="8">
    <source>
        <dbReference type="PROSITE" id="PS51935"/>
    </source>
</evidence>
<feature type="compositionally biased region" description="Pro residues" evidence="6">
    <location>
        <begin position="96"/>
        <end position="122"/>
    </location>
</feature>
<dbReference type="PANTHER" id="PTHR47359">
    <property type="entry name" value="PEPTIDOGLYCAN DL-ENDOPEPTIDASE CWLO"/>
    <property type="match status" value="1"/>
</dbReference>
<organism evidence="9 10">
    <name type="scientific">Actinomyces graevenitzii</name>
    <dbReference type="NCBI Taxonomy" id="55565"/>
    <lineage>
        <taxon>Bacteria</taxon>
        <taxon>Bacillati</taxon>
        <taxon>Actinomycetota</taxon>
        <taxon>Actinomycetes</taxon>
        <taxon>Actinomycetales</taxon>
        <taxon>Actinomycetaceae</taxon>
        <taxon>Actinomyces</taxon>
    </lineage>
</organism>
<dbReference type="Proteomes" id="UP000830236">
    <property type="component" value="Chromosome"/>
</dbReference>
<proteinExistence type="inferred from homology"/>
<reference evidence="9" key="1">
    <citation type="submission" date="2022-05" db="EMBL/GenBank/DDBJ databases">
        <title>Using nanopore sequencing to obtain complete genomes from saliva samples.</title>
        <authorList>
            <person name="Baker J.L."/>
        </authorList>
    </citation>
    <scope>NUCLEOTIDE SEQUENCE</scope>
    <source>
        <strain evidence="9">JCVI-JB-Ag32</strain>
    </source>
</reference>
<dbReference type="InterPro" id="IPR000064">
    <property type="entry name" value="NLP_P60_dom"/>
</dbReference>
<feature type="region of interest" description="Disordered" evidence="6">
    <location>
        <begin position="41"/>
        <end position="186"/>
    </location>
</feature>
<keyword evidence="5" id="KW-0788">Thiol protease</keyword>
<dbReference type="Pfam" id="PF00877">
    <property type="entry name" value="NLPC_P60"/>
    <property type="match status" value="1"/>
</dbReference>
<evidence type="ECO:0000256" key="3">
    <source>
        <dbReference type="ARBA" id="ARBA00022737"/>
    </source>
</evidence>
<dbReference type="Gene3D" id="3.90.1720.10">
    <property type="entry name" value="endopeptidase domain like (from Nostoc punctiforme)"/>
    <property type="match status" value="1"/>
</dbReference>
<dbReference type="Gene3D" id="2.10.270.10">
    <property type="entry name" value="Cholin Binding"/>
    <property type="match status" value="3"/>
</dbReference>
<comment type="similarity">
    <text evidence="1">Belongs to the peptidase C40 family.</text>
</comment>
<dbReference type="AlphaFoldDB" id="A0A9E7APH4"/>